<reference evidence="3 4" key="1">
    <citation type="submission" date="2024-06" db="EMBL/GenBank/DDBJ databases">
        <authorList>
            <person name="Tuo L."/>
        </authorList>
    </citation>
    <scope>NUCLEOTIDE SEQUENCE [LARGE SCALE GENOMIC DNA]</scope>
    <source>
        <strain evidence="3 4">ZMM04-5</strain>
    </source>
</reference>
<dbReference type="SUPFAM" id="SSF53756">
    <property type="entry name" value="UDP-Glycosyltransferase/glycogen phosphorylase"/>
    <property type="match status" value="1"/>
</dbReference>
<dbReference type="RefSeq" id="WP_367723553.1">
    <property type="nucleotide sequence ID" value="NZ_JBFOCH010000115.1"/>
</dbReference>
<feature type="domain" description="Glycosyl transferase family 1" evidence="1">
    <location>
        <begin position="182"/>
        <end position="345"/>
    </location>
</feature>
<feature type="domain" description="Glycosyltransferase subfamily 4-like N-terminal" evidence="2">
    <location>
        <begin position="52"/>
        <end position="175"/>
    </location>
</feature>
<proteinExistence type="predicted"/>
<dbReference type="Proteomes" id="UP001556196">
    <property type="component" value="Unassembled WGS sequence"/>
</dbReference>
<gene>
    <name evidence="3" type="ORF">ABUE31_10920</name>
</gene>
<dbReference type="InterPro" id="IPR028098">
    <property type="entry name" value="Glyco_trans_4-like_N"/>
</dbReference>
<evidence type="ECO:0000313" key="4">
    <source>
        <dbReference type="Proteomes" id="UP001556196"/>
    </source>
</evidence>
<dbReference type="Pfam" id="PF13439">
    <property type="entry name" value="Glyco_transf_4"/>
    <property type="match status" value="1"/>
</dbReference>
<evidence type="ECO:0000259" key="2">
    <source>
        <dbReference type="Pfam" id="PF13439"/>
    </source>
</evidence>
<evidence type="ECO:0000259" key="1">
    <source>
        <dbReference type="Pfam" id="PF00534"/>
    </source>
</evidence>
<dbReference type="Pfam" id="PF00534">
    <property type="entry name" value="Glycos_transf_1"/>
    <property type="match status" value="1"/>
</dbReference>
<organism evidence="3 4">
    <name type="scientific">Mesorhizobium marinum</name>
    <dbReference type="NCBI Taxonomy" id="3228790"/>
    <lineage>
        <taxon>Bacteria</taxon>
        <taxon>Pseudomonadati</taxon>
        <taxon>Pseudomonadota</taxon>
        <taxon>Alphaproteobacteria</taxon>
        <taxon>Hyphomicrobiales</taxon>
        <taxon>Phyllobacteriaceae</taxon>
        <taxon>Mesorhizobium</taxon>
    </lineage>
</organism>
<sequence>MGFKIAVVVDEFDKPGQTFVNRHINSLFQGNTVVISRRPVGSNDPIKPVFVYDKPRLRLKTVLRPMSLISKVWQSAGLEDFLRGNNVEVILAEFGYCGVNLYREAEKFGIPMFCYFRGADASRWLNYPKYVGRLREMIGSVEGIFSVSQFLLDQLASRGIVHSNAVVIPSGVDTELFAPGMKDPNLLCSVGRLIEKKGHLATLEAFRRVASEFPNVCLEIVGDGELLGRCQSFVKTNGLAERVRLHGYRDHEFVRELLSRSSVFLQHSVTDEHGETEGMPTSVQEAMAAGNAIIATAHAGIPEHVTDHVNGFLTPENDVEAYCDRLRTVLASRALLSQLANNARTYAVEILDCRIGLQRLESQLLKALYDRKS</sequence>
<dbReference type="EMBL" id="JBFOCI010000002">
    <property type="protein sequence ID" value="MEW9806496.1"/>
    <property type="molecule type" value="Genomic_DNA"/>
</dbReference>
<keyword evidence="3" id="KW-0328">Glycosyltransferase</keyword>
<dbReference type="InterPro" id="IPR050194">
    <property type="entry name" value="Glycosyltransferase_grp1"/>
</dbReference>
<keyword evidence="4" id="KW-1185">Reference proteome</keyword>
<dbReference type="GO" id="GO:0016757">
    <property type="term" value="F:glycosyltransferase activity"/>
    <property type="evidence" value="ECO:0007669"/>
    <property type="project" value="UniProtKB-KW"/>
</dbReference>
<keyword evidence="3" id="KW-0808">Transferase</keyword>
<protein>
    <submittedName>
        <fullName evidence="3">Glycosyltransferase</fullName>
        <ecNumber evidence="3">2.4.-.-</ecNumber>
    </submittedName>
</protein>
<dbReference type="Gene3D" id="3.40.50.2000">
    <property type="entry name" value="Glycogen Phosphorylase B"/>
    <property type="match status" value="2"/>
</dbReference>
<dbReference type="InterPro" id="IPR001296">
    <property type="entry name" value="Glyco_trans_1"/>
</dbReference>
<name>A0ABV3QZI4_9HYPH</name>
<evidence type="ECO:0000313" key="3">
    <source>
        <dbReference type="EMBL" id="MEW9806496.1"/>
    </source>
</evidence>
<dbReference type="PANTHER" id="PTHR45947">
    <property type="entry name" value="SULFOQUINOVOSYL TRANSFERASE SQD2"/>
    <property type="match status" value="1"/>
</dbReference>
<accession>A0ABV3QZI4</accession>
<comment type="caution">
    <text evidence="3">The sequence shown here is derived from an EMBL/GenBank/DDBJ whole genome shotgun (WGS) entry which is preliminary data.</text>
</comment>
<dbReference type="PANTHER" id="PTHR45947:SF15">
    <property type="entry name" value="TEICHURONIC ACID BIOSYNTHESIS GLYCOSYLTRANSFERASE TUAC-RELATED"/>
    <property type="match status" value="1"/>
</dbReference>
<dbReference type="EC" id="2.4.-.-" evidence="3"/>